<keyword evidence="2" id="KW-0812">Transmembrane</keyword>
<feature type="transmembrane region" description="Helical" evidence="2">
    <location>
        <begin position="476"/>
        <end position="501"/>
    </location>
</feature>
<dbReference type="Pfam" id="PF25800">
    <property type="entry name" value="FimV_N"/>
    <property type="match status" value="1"/>
</dbReference>
<dbReference type="EMBL" id="BSPD01000087">
    <property type="protein sequence ID" value="GLS27773.1"/>
    <property type="molecule type" value="Genomic_DNA"/>
</dbReference>
<keyword evidence="5" id="KW-1185">Reference proteome</keyword>
<sequence>MIKCLGLARFQEKRLAKSIFSALVLTGFHSSAGAIGLGDALPHETVLGYPLSVTIPVLDLGQRTDIQDLNVRLLSVKEADQMGLVRGPLPAKIRVKAVETPSGIRIVIGSSGVVTEPYVSFALALESSEGTIVRDYTLFPNAPTRLPVDGSSVELIAQKSVVSERRPITEAPLVKSTAFERTSFKNTSFESSPSVNNPLSHSMSFASETWASESLDAEKSSLEKPNAEKTGVSVSQTSEFQPVDPEAVYHIASGDTLGAIAQKVAEQTEWSIDHASRWIVHFNSHAFINGDPDKMLAGVTIQLPAEQGWKTEVAHSSDIQHSTKTKQDSELPTARLTLSSAYPPSKRLEALLNEKNESVVEVKSDVVTDGDAQLPFGAQVGTFSQENTLQAASDFEGMGNEISRYLAELKSVIDAQQVEINELRRVAATKTLPQSSLVGGVREGAATLISRANDDPAPAVNNIDVVSSNAYQMTPLWVQLLSMAGAVLVGLLAGVVLMYRFAPAFWVNKKRESDGSHTREELTMDNGQFFRQKSPSHFDQSLIHPAQVPTLEEIPSHGAMPAAVAQAFVGTWVDEPPPNQSEIESEAVEFGQEPILEESILEEQVPADVGLQDTAQEEPSAISPADLEQRNEALVEQPAPNNTPLQLDDEINPKEKKTAPSSDIDLSLLDDAEDDDWGSIELDETAFDDYESTALTSTTSTTDQELGVDAIGQDALASATGPGTDDELKARIQHKTANYEPSASTGESLVVDDLVLFEEEITIEDEIDYTVRRAFIYAECGHYEKAKSLLSGELRSHQDERLENALLALQQYGKTHATA</sequence>
<reference evidence="4 5" key="1">
    <citation type="journal article" date="2014" name="Int. J. Syst. Evol. Microbiol.">
        <title>Complete genome sequence of Corynebacterium casei LMG S-19264T (=DSM 44701T), isolated from a smear-ripened cheese.</title>
        <authorList>
            <consortium name="US DOE Joint Genome Institute (JGI-PGF)"/>
            <person name="Walter F."/>
            <person name="Albersmeier A."/>
            <person name="Kalinowski J."/>
            <person name="Ruckert C."/>
        </authorList>
    </citation>
    <scope>NUCLEOTIDE SEQUENCE [LARGE SCALE GENOMIC DNA]</scope>
    <source>
        <strain evidence="4 5">NBRC 110095</strain>
    </source>
</reference>
<feature type="compositionally biased region" description="Basic and acidic residues" evidence="1">
    <location>
        <begin position="216"/>
        <end position="227"/>
    </location>
</feature>
<gene>
    <name evidence="4" type="ORF">GCM10007877_34920</name>
</gene>
<comment type="caution">
    <text evidence="4">The sequence shown here is derived from an EMBL/GenBank/DDBJ whole genome shotgun (WGS) entry which is preliminary data.</text>
</comment>
<evidence type="ECO:0000313" key="5">
    <source>
        <dbReference type="Proteomes" id="UP001156870"/>
    </source>
</evidence>
<protein>
    <recommendedName>
        <fullName evidence="3">FimV N-terminal domain-containing protein</fullName>
    </recommendedName>
</protein>
<dbReference type="Proteomes" id="UP001156870">
    <property type="component" value="Unassembled WGS sequence"/>
</dbReference>
<name>A0AA37T5N8_9GAMM</name>
<dbReference type="InterPro" id="IPR057840">
    <property type="entry name" value="FimV_N"/>
</dbReference>
<organism evidence="4 5">
    <name type="scientific">Marinibactrum halimedae</name>
    <dbReference type="NCBI Taxonomy" id="1444977"/>
    <lineage>
        <taxon>Bacteria</taxon>
        <taxon>Pseudomonadati</taxon>
        <taxon>Pseudomonadota</taxon>
        <taxon>Gammaproteobacteria</taxon>
        <taxon>Cellvibrionales</taxon>
        <taxon>Cellvibrionaceae</taxon>
        <taxon>Marinibactrum</taxon>
    </lineage>
</organism>
<evidence type="ECO:0000259" key="3">
    <source>
        <dbReference type="Pfam" id="PF25800"/>
    </source>
</evidence>
<evidence type="ECO:0000256" key="2">
    <source>
        <dbReference type="SAM" id="Phobius"/>
    </source>
</evidence>
<dbReference type="AlphaFoldDB" id="A0AA37T5N8"/>
<keyword evidence="2" id="KW-0472">Membrane</keyword>
<feature type="region of interest" description="Disordered" evidence="1">
    <location>
        <begin position="636"/>
        <end position="664"/>
    </location>
</feature>
<keyword evidence="2" id="KW-1133">Transmembrane helix</keyword>
<evidence type="ECO:0000256" key="1">
    <source>
        <dbReference type="SAM" id="MobiDB-lite"/>
    </source>
</evidence>
<dbReference type="RefSeq" id="WP_232593518.1">
    <property type="nucleotide sequence ID" value="NZ_BSPD01000087.1"/>
</dbReference>
<feature type="region of interest" description="Disordered" evidence="1">
    <location>
        <begin position="216"/>
        <end position="238"/>
    </location>
</feature>
<accession>A0AA37T5N8</accession>
<proteinExistence type="predicted"/>
<evidence type="ECO:0000313" key="4">
    <source>
        <dbReference type="EMBL" id="GLS27773.1"/>
    </source>
</evidence>
<feature type="domain" description="FimV N-terminal" evidence="3">
    <location>
        <begin position="43"/>
        <end position="140"/>
    </location>
</feature>